<dbReference type="Pfam" id="PF00069">
    <property type="entry name" value="Pkinase"/>
    <property type="match status" value="1"/>
</dbReference>
<proteinExistence type="predicted"/>
<dbReference type="Gene3D" id="3.30.200.20">
    <property type="entry name" value="Phosphorylase Kinase, domain 1"/>
    <property type="match status" value="1"/>
</dbReference>
<protein>
    <recommendedName>
        <fullName evidence="5">Protein kinase domain-containing protein</fullName>
    </recommendedName>
</protein>
<dbReference type="KEGG" id="aqu:109582748"/>
<reference evidence="6" key="2">
    <citation type="submission" date="2024-06" db="UniProtKB">
        <authorList>
            <consortium name="EnsemblMetazoa"/>
        </authorList>
    </citation>
    <scope>IDENTIFICATION</scope>
</reference>
<dbReference type="EnsemblMetazoa" id="XM_019997662.1">
    <property type="protein sequence ID" value="XP_019853221.1"/>
    <property type="gene ID" value="LOC109582748"/>
</dbReference>
<keyword evidence="1 3" id="KW-0547">Nucleotide-binding</keyword>
<dbReference type="Pfam" id="PF24681">
    <property type="entry name" value="Kelch_KLHDC2_KLHL20_DRC7"/>
    <property type="match status" value="1"/>
</dbReference>
<keyword evidence="2 3" id="KW-0067">ATP-binding</keyword>
<evidence type="ECO:0000256" key="1">
    <source>
        <dbReference type="ARBA" id="ARBA00022741"/>
    </source>
</evidence>
<feature type="compositionally biased region" description="Basic and acidic residues" evidence="4">
    <location>
        <begin position="351"/>
        <end position="381"/>
    </location>
</feature>
<dbReference type="InterPro" id="IPR015915">
    <property type="entry name" value="Kelch-typ_b-propeller"/>
</dbReference>
<feature type="binding site" evidence="3">
    <location>
        <position position="478"/>
    </location>
    <ligand>
        <name>ATP</name>
        <dbReference type="ChEBI" id="CHEBI:30616"/>
    </ligand>
</feature>
<dbReference type="RefSeq" id="XP_019853221.1">
    <property type="nucleotide sequence ID" value="XM_019997662.1"/>
</dbReference>
<dbReference type="GeneID" id="109582748"/>
<evidence type="ECO:0000313" key="7">
    <source>
        <dbReference type="Proteomes" id="UP000007879"/>
    </source>
</evidence>
<dbReference type="AlphaFoldDB" id="A0AAN0J916"/>
<evidence type="ECO:0000256" key="3">
    <source>
        <dbReference type="PROSITE-ProRule" id="PRU10141"/>
    </source>
</evidence>
<name>A0AAN0J916_AMPQE</name>
<sequence>MKMCHRSWRCFTCHPGMWELRPTSNTPPKGIYGYACTAIDREIFFFGGYCNSSSTFQNSLFSFNTDADAFSWRELSPTSPSHGHPMVKGYSGIVAVQVGGKDYIAVIGGRGSSSPEQAKAQYSQGFGALQRCNEVHYYKLLSGEWESPVVTGNRPPPISGFTIESLSKNTALLFGGATSFGHNSCVYIVTFTRKVKFVKISNPGGSVKWPSGRSAHSSVIINHGSSGQHLLVIGVNDCWVLDIINKTWKEVVTLPDVVTKRNNHSLSAWSVTPATTWIVQFGGYKGRKMIGDTTIIEFRYNAENDWSVDVIPPDQYQDKLRERKQEWEESQVIHRQRDKIIEQSQTEQGIIEERLQPLDHEEVREQSKRDQQNKEQNHQGHQEQNTDELLVLEQKFLEQLQEKEKEFERVIQEKDEELRKVKNESQEREQELLKQLQQAESSWVLDKEEITITEGLVGKGSWGEVKVGIYCGLRVAAKRLHDVIISHYNISTFSREMNIASKVRHPNLLQFIGATKEGNPIILTELMHTSLRKELETSSTMPYHVVLSISLDVACALNYLHLFKPHPILHRDVSSPNVLLQPVGNGWRAKLSDYGSANLQHLIGFTVNPGSPIYSAPEATNPHNHSPAMDVYSFAVLLIEMLTCQLPEPKERQTQLSTAVKDHVTIRQLLVTCLNNEYESRPNMSDVIRELKREI</sequence>
<evidence type="ECO:0000256" key="4">
    <source>
        <dbReference type="SAM" id="MobiDB-lite"/>
    </source>
</evidence>
<dbReference type="GO" id="GO:0097527">
    <property type="term" value="P:necroptotic signaling pathway"/>
    <property type="evidence" value="ECO:0007669"/>
    <property type="project" value="TreeGrafter"/>
</dbReference>
<dbReference type="PROSITE" id="PS00107">
    <property type="entry name" value="PROTEIN_KINASE_ATP"/>
    <property type="match status" value="1"/>
</dbReference>
<dbReference type="Proteomes" id="UP000007879">
    <property type="component" value="Unassembled WGS sequence"/>
</dbReference>
<evidence type="ECO:0000259" key="5">
    <source>
        <dbReference type="PROSITE" id="PS50011"/>
    </source>
</evidence>
<dbReference type="GO" id="GO:0004672">
    <property type="term" value="F:protein kinase activity"/>
    <property type="evidence" value="ECO:0007669"/>
    <property type="project" value="InterPro"/>
</dbReference>
<dbReference type="PROSITE" id="PS50011">
    <property type="entry name" value="PROTEIN_KINASE_DOM"/>
    <property type="match status" value="1"/>
</dbReference>
<dbReference type="RefSeq" id="XP_019853222.1">
    <property type="nucleotide sequence ID" value="XM_019997663.1"/>
</dbReference>
<dbReference type="InterPro" id="IPR051681">
    <property type="entry name" value="Ser/Thr_Kinases-Pseudokinases"/>
</dbReference>
<keyword evidence="7" id="KW-1185">Reference proteome</keyword>
<accession>A0AAN0J916</accession>
<dbReference type="PANTHER" id="PTHR44329:SF298">
    <property type="entry name" value="MIXED LINEAGE KINASE DOMAIN-LIKE PROTEIN"/>
    <property type="match status" value="1"/>
</dbReference>
<dbReference type="InterPro" id="IPR017441">
    <property type="entry name" value="Protein_kinase_ATP_BS"/>
</dbReference>
<dbReference type="SUPFAM" id="SSF117281">
    <property type="entry name" value="Kelch motif"/>
    <property type="match status" value="1"/>
</dbReference>
<evidence type="ECO:0000313" key="6">
    <source>
        <dbReference type="EnsemblMetazoa" id="XP_019853221.1"/>
    </source>
</evidence>
<evidence type="ECO:0000256" key="2">
    <source>
        <dbReference type="ARBA" id="ARBA00022840"/>
    </source>
</evidence>
<dbReference type="Gene3D" id="2.120.10.80">
    <property type="entry name" value="Kelch-type beta propeller"/>
    <property type="match status" value="1"/>
</dbReference>
<dbReference type="EnsemblMetazoa" id="XM_019997663.1">
    <property type="protein sequence ID" value="XP_019853222.1"/>
    <property type="gene ID" value="LOC109582748"/>
</dbReference>
<dbReference type="Gene3D" id="1.10.510.10">
    <property type="entry name" value="Transferase(Phosphotransferase) domain 1"/>
    <property type="match status" value="1"/>
</dbReference>
<feature type="domain" description="Protein kinase" evidence="5">
    <location>
        <begin position="451"/>
        <end position="695"/>
    </location>
</feature>
<dbReference type="InterPro" id="IPR000719">
    <property type="entry name" value="Prot_kinase_dom"/>
</dbReference>
<dbReference type="PANTHER" id="PTHR44329">
    <property type="entry name" value="SERINE/THREONINE-PROTEIN KINASE TNNI3K-RELATED"/>
    <property type="match status" value="1"/>
</dbReference>
<reference evidence="7" key="1">
    <citation type="journal article" date="2010" name="Nature">
        <title>The Amphimedon queenslandica genome and the evolution of animal complexity.</title>
        <authorList>
            <person name="Srivastava M."/>
            <person name="Simakov O."/>
            <person name="Chapman J."/>
            <person name="Fahey B."/>
            <person name="Gauthier M.E."/>
            <person name="Mitros T."/>
            <person name="Richards G.S."/>
            <person name="Conaco C."/>
            <person name="Dacre M."/>
            <person name="Hellsten U."/>
            <person name="Larroux C."/>
            <person name="Putnam N.H."/>
            <person name="Stanke M."/>
            <person name="Adamska M."/>
            <person name="Darling A."/>
            <person name="Degnan S.M."/>
            <person name="Oakley T.H."/>
            <person name="Plachetzki D.C."/>
            <person name="Zhai Y."/>
            <person name="Adamski M."/>
            <person name="Calcino A."/>
            <person name="Cummins S.F."/>
            <person name="Goodstein D.M."/>
            <person name="Harris C."/>
            <person name="Jackson D.J."/>
            <person name="Leys S.P."/>
            <person name="Shu S."/>
            <person name="Woodcroft B.J."/>
            <person name="Vervoort M."/>
            <person name="Kosik K.S."/>
            <person name="Manning G."/>
            <person name="Degnan B.M."/>
            <person name="Rokhsar D.S."/>
        </authorList>
    </citation>
    <scope>NUCLEOTIDE SEQUENCE [LARGE SCALE GENOMIC DNA]</scope>
</reference>
<dbReference type="SUPFAM" id="SSF56112">
    <property type="entry name" value="Protein kinase-like (PK-like)"/>
    <property type="match status" value="1"/>
</dbReference>
<feature type="region of interest" description="Disordered" evidence="4">
    <location>
        <begin position="346"/>
        <end position="385"/>
    </location>
</feature>
<dbReference type="InterPro" id="IPR011009">
    <property type="entry name" value="Kinase-like_dom_sf"/>
</dbReference>
<dbReference type="GO" id="GO:0005524">
    <property type="term" value="F:ATP binding"/>
    <property type="evidence" value="ECO:0007669"/>
    <property type="project" value="UniProtKB-UniRule"/>
</dbReference>
<organism evidence="6 7">
    <name type="scientific">Amphimedon queenslandica</name>
    <name type="common">Sponge</name>
    <dbReference type="NCBI Taxonomy" id="400682"/>
    <lineage>
        <taxon>Eukaryota</taxon>
        <taxon>Metazoa</taxon>
        <taxon>Porifera</taxon>
        <taxon>Demospongiae</taxon>
        <taxon>Heteroscleromorpha</taxon>
        <taxon>Haplosclerida</taxon>
        <taxon>Niphatidae</taxon>
        <taxon>Amphimedon</taxon>
    </lineage>
</organism>